<feature type="transmembrane region" description="Helical" evidence="14">
    <location>
        <begin position="448"/>
        <end position="466"/>
    </location>
</feature>
<keyword evidence="12" id="KW-0807">Transducer</keyword>
<dbReference type="OrthoDB" id="6361628at2759"/>
<keyword evidence="11" id="KW-0675">Receptor</keyword>
<dbReference type="GO" id="GO:0004930">
    <property type="term" value="F:G protein-coupled receptor activity"/>
    <property type="evidence" value="ECO:0007669"/>
    <property type="project" value="UniProtKB-KW"/>
</dbReference>
<evidence type="ECO:0000256" key="11">
    <source>
        <dbReference type="ARBA" id="ARBA00023170"/>
    </source>
</evidence>
<evidence type="ECO:0000256" key="2">
    <source>
        <dbReference type="ARBA" id="ARBA00010663"/>
    </source>
</evidence>
<dbReference type="InterPro" id="IPR027430">
    <property type="entry name" value="Retinal_BS"/>
</dbReference>
<evidence type="ECO:0000256" key="6">
    <source>
        <dbReference type="ARBA" id="ARBA00022925"/>
    </source>
</evidence>
<gene>
    <name evidence="16" type="ORF">APZ42_021705</name>
</gene>
<keyword evidence="3" id="KW-0600">Photoreceptor protein</keyword>
<evidence type="ECO:0000256" key="7">
    <source>
        <dbReference type="ARBA" id="ARBA00022989"/>
    </source>
</evidence>
<evidence type="ECO:0000256" key="13">
    <source>
        <dbReference type="ARBA" id="ARBA00023305"/>
    </source>
</evidence>
<sequence length="758" mass="84667">MSCLGCKHRLSSLMSYFSLFLFQQPFIHMDGEKNIICLHYGLWHSSISFERKAQGPFYGNTFPGSARTIWCHQRNSNEGETSERVAKIVKDAISLLYGWDVVIIANLDGQSVPPWPTCIGNDHVHTQMKIAFNVSLFLQDAMDVVAGLVESNVLFNGSVNTSNQTDGDERVIGSLLMSVWAYQSAAAYLVFISVVGLFMNVLVIIVILNDPVVDILITCLDKMTALNWMLLNLACSDGIIAGFGAPISASAALQLDWPFSDELCIAYAMIMSTAGIGSITTLTALALWRCQLVVYCPAKRSNAFANNNNGGRLGHCRAVFLLASIWTYSLAVTCPPLFGWGRYDREAAHISCSVNWESKMDNNRLYILYMFAFGLFVPLAVIVISYVSILRVVKKIFLNEKPIQLAYEAAWQRILIRLTKQSLLPIMYRMALYLFCLCMTSASSKLVYNSALSVPLIIYLLGHIVGRDQTKEMRRKTQAAVTGYKHESQQVITARTTSRNHPVNRRQSQRVIRNVQKVSSTDAAEKRVTVMVACMVGAFLTAWTPYSILALFETFTGEMGLPSNGNFSWQGNGNELHYVGTISPGFATIPSLFAKTSAVLNPLIYGLLNTQFRAAWDKFSVRFLGRRHRQSEAAKVDSGCKRRKNWRQLFERATSPTLKPSATVRLSMKQIHFDESQSIYVLANPRPLIASPPVGRLVQRAQHQRQPSPTRMSSSMADDETTIVHQPSIQMRSFNNSELQERVLHQQEAAIKLAVVSD</sequence>
<keyword evidence="5 14" id="KW-0812">Transmembrane</keyword>
<dbReference type="AlphaFoldDB" id="A0A164WG22"/>
<dbReference type="PROSITE" id="PS50262">
    <property type="entry name" value="G_PROTEIN_RECEP_F1_2"/>
    <property type="match status" value="1"/>
</dbReference>
<keyword evidence="7 14" id="KW-1133">Transmembrane helix</keyword>
<dbReference type="GO" id="GO:0007601">
    <property type="term" value="P:visual perception"/>
    <property type="evidence" value="ECO:0007669"/>
    <property type="project" value="UniProtKB-KW"/>
</dbReference>
<feature type="transmembrane region" description="Helical" evidence="14">
    <location>
        <begin position="185"/>
        <end position="208"/>
    </location>
</feature>
<feature type="transmembrane region" description="Helical" evidence="14">
    <location>
        <begin position="528"/>
        <end position="552"/>
    </location>
</feature>
<evidence type="ECO:0000313" key="17">
    <source>
        <dbReference type="Proteomes" id="UP000076858"/>
    </source>
</evidence>
<organism evidence="16 17">
    <name type="scientific">Daphnia magna</name>
    <dbReference type="NCBI Taxonomy" id="35525"/>
    <lineage>
        <taxon>Eukaryota</taxon>
        <taxon>Metazoa</taxon>
        <taxon>Ecdysozoa</taxon>
        <taxon>Arthropoda</taxon>
        <taxon>Crustacea</taxon>
        <taxon>Branchiopoda</taxon>
        <taxon>Diplostraca</taxon>
        <taxon>Cladocera</taxon>
        <taxon>Anomopoda</taxon>
        <taxon>Daphniidae</taxon>
        <taxon>Daphnia</taxon>
    </lineage>
</organism>
<keyword evidence="6" id="KW-0681">Retinal protein</keyword>
<evidence type="ECO:0000256" key="14">
    <source>
        <dbReference type="SAM" id="Phobius"/>
    </source>
</evidence>
<dbReference type="CDD" id="cd14969">
    <property type="entry name" value="7tmA_Opsins_type2_animals"/>
    <property type="match status" value="1"/>
</dbReference>
<keyword evidence="13" id="KW-0844">Vision</keyword>
<feature type="transmembrane region" description="Helical" evidence="14">
    <location>
        <begin position="229"/>
        <end position="253"/>
    </location>
</feature>
<dbReference type="PANTHER" id="PTHR24240">
    <property type="entry name" value="OPSIN"/>
    <property type="match status" value="1"/>
</dbReference>
<keyword evidence="4" id="KW-0716">Sensory transduction</keyword>
<accession>A0A164WG22</accession>
<dbReference type="PROSITE" id="PS00238">
    <property type="entry name" value="OPSIN"/>
    <property type="match status" value="1"/>
</dbReference>
<reference evidence="16 17" key="1">
    <citation type="submission" date="2016-03" db="EMBL/GenBank/DDBJ databases">
        <title>EvidentialGene: Evidence-directed Construction of Genes on Genomes.</title>
        <authorList>
            <person name="Gilbert D.G."/>
            <person name="Choi J.-H."/>
            <person name="Mockaitis K."/>
            <person name="Colbourne J."/>
            <person name="Pfrender M."/>
        </authorList>
    </citation>
    <scope>NUCLEOTIDE SEQUENCE [LARGE SCALE GENOMIC DNA]</scope>
    <source>
        <strain evidence="16 17">Xinb3</strain>
        <tissue evidence="16">Complete organism</tissue>
    </source>
</reference>
<dbReference type="InterPro" id="IPR017452">
    <property type="entry name" value="GPCR_Rhodpsn_7TM"/>
</dbReference>
<dbReference type="SUPFAM" id="SSF81321">
    <property type="entry name" value="Family A G protein-coupled receptor-like"/>
    <property type="match status" value="1"/>
</dbReference>
<dbReference type="Proteomes" id="UP000076858">
    <property type="component" value="Unassembled WGS sequence"/>
</dbReference>
<dbReference type="GO" id="GO:0009881">
    <property type="term" value="F:photoreceptor activity"/>
    <property type="evidence" value="ECO:0007669"/>
    <property type="project" value="UniProtKB-KW"/>
</dbReference>
<evidence type="ECO:0000256" key="4">
    <source>
        <dbReference type="ARBA" id="ARBA00022606"/>
    </source>
</evidence>
<evidence type="ECO:0000256" key="12">
    <source>
        <dbReference type="ARBA" id="ARBA00023224"/>
    </source>
</evidence>
<feature type="transmembrane region" description="Helical" evidence="14">
    <location>
        <begin position="265"/>
        <end position="288"/>
    </location>
</feature>
<keyword evidence="10 14" id="KW-0472">Membrane</keyword>
<comment type="subcellular location">
    <subcellularLocation>
        <location evidence="1">Membrane</location>
        <topology evidence="1">Multi-pass membrane protein</topology>
    </subcellularLocation>
</comment>
<feature type="transmembrane region" description="Helical" evidence="14">
    <location>
        <begin position="318"/>
        <end position="338"/>
    </location>
</feature>
<dbReference type="InterPro" id="IPR000276">
    <property type="entry name" value="GPCR_Rhodpsn"/>
</dbReference>
<feature type="transmembrane region" description="Helical" evidence="14">
    <location>
        <begin position="423"/>
        <end position="442"/>
    </location>
</feature>
<dbReference type="EMBL" id="LRGB01001253">
    <property type="protein sequence ID" value="KZS13231.1"/>
    <property type="molecule type" value="Genomic_DNA"/>
</dbReference>
<keyword evidence="9" id="KW-0297">G-protein coupled receptor</keyword>
<name>A0A164WG22_9CRUS</name>
<evidence type="ECO:0000313" key="16">
    <source>
        <dbReference type="EMBL" id="KZS13231.1"/>
    </source>
</evidence>
<dbReference type="GO" id="GO:0016020">
    <property type="term" value="C:membrane"/>
    <property type="evidence" value="ECO:0007669"/>
    <property type="project" value="UniProtKB-SubCell"/>
</dbReference>
<evidence type="ECO:0000256" key="9">
    <source>
        <dbReference type="ARBA" id="ARBA00023040"/>
    </source>
</evidence>
<feature type="transmembrane region" description="Helical" evidence="14">
    <location>
        <begin position="366"/>
        <end position="389"/>
    </location>
</feature>
<dbReference type="STRING" id="35525.A0A164WG22"/>
<evidence type="ECO:0000256" key="5">
    <source>
        <dbReference type="ARBA" id="ARBA00022692"/>
    </source>
</evidence>
<evidence type="ECO:0000256" key="8">
    <source>
        <dbReference type="ARBA" id="ARBA00022991"/>
    </source>
</evidence>
<evidence type="ECO:0000259" key="15">
    <source>
        <dbReference type="PROSITE" id="PS50262"/>
    </source>
</evidence>
<dbReference type="InterPro" id="IPR050125">
    <property type="entry name" value="GPCR_opsins"/>
</dbReference>
<keyword evidence="17" id="KW-1185">Reference proteome</keyword>
<evidence type="ECO:0000256" key="1">
    <source>
        <dbReference type="ARBA" id="ARBA00004141"/>
    </source>
</evidence>
<dbReference type="GO" id="GO:0007602">
    <property type="term" value="P:phototransduction"/>
    <property type="evidence" value="ECO:0007669"/>
    <property type="project" value="UniProtKB-KW"/>
</dbReference>
<evidence type="ECO:0000256" key="10">
    <source>
        <dbReference type="ARBA" id="ARBA00023136"/>
    </source>
</evidence>
<comment type="caution">
    <text evidence="16">The sequence shown here is derived from an EMBL/GenBank/DDBJ whole genome shotgun (WGS) entry which is preliminary data.</text>
</comment>
<dbReference type="Gene3D" id="1.20.1070.10">
    <property type="entry name" value="Rhodopsin 7-helix transmembrane proteins"/>
    <property type="match status" value="1"/>
</dbReference>
<dbReference type="Pfam" id="PF00001">
    <property type="entry name" value="7tm_1"/>
    <property type="match status" value="1"/>
</dbReference>
<dbReference type="PRINTS" id="PR00237">
    <property type="entry name" value="GPCRRHODOPSN"/>
</dbReference>
<proteinExistence type="inferred from homology"/>
<keyword evidence="8" id="KW-0157">Chromophore</keyword>
<feature type="domain" description="G-protein coupled receptors family 1 profile" evidence="15">
    <location>
        <begin position="199"/>
        <end position="605"/>
    </location>
</feature>
<evidence type="ECO:0000256" key="3">
    <source>
        <dbReference type="ARBA" id="ARBA00022543"/>
    </source>
</evidence>
<protein>
    <submittedName>
        <fullName evidence="16">Putative Pteropsin7</fullName>
    </submittedName>
</protein>
<comment type="similarity">
    <text evidence="2">Belongs to the G-protein coupled receptor 1 family.</text>
</comment>